<dbReference type="PANTHER" id="PTHR43476">
    <property type="entry name" value="3-(3-HYDROXY-PHENYL)PROPIONATE/3-HYDROXYCINNAMIC ACID HYDROXYLASE"/>
    <property type="match status" value="1"/>
</dbReference>
<dbReference type="Gene3D" id="3.30.70.2450">
    <property type="match status" value="1"/>
</dbReference>
<evidence type="ECO:0000313" key="4">
    <source>
        <dbReference type="Proteomes" id="UP000053260"/>
    </source>
</evidence>
<dbReference type="EMBL" id="LMXB01000007">
    <property type="protein sequence ID" value="KUO23036.1"/>
    <property type="molecule type" value="Genomic_DNA"/>
</dbReference>
<comment type="caution">
    <text evidence="3">The sequence shown here is derived from an EMBL/GenBank/DDBJ whole genome shotgun (WGS) entry which is preliminary data.</text>
</comment>
<dbReference type="InterPro" id="IPR002938">
    <property type="entry name" value="FAD-bd"/>
</dbReference>
<dbReference type="PRINTS" id="PR00420">
    <property type="entry name" value="RNGMNOXGNASE"/>
</dbReference>
<dbReference type="Gene3D" id="3.50.50.60">
    <property type="entry name" value="FAD/NAD(P)-binding domain"/>
    <property type="match status" value="1"/>
</dbReference>
<dbReference type="RefSeq" id="WP_067014331.1">
    <property type="nucleotide sequence ID" value="NZ_KQ949075.1"/>
</dbReference>
<evidence type="ECO:0000313" key="3">
    <source>
        <dbReference type="EMBL" id="KUO23036.1"/>
    </source>
</evidence>
<feature type="domain" description="FAD-binding" evidence="2">
    <location>
        <begin position="8"/>
        <end position="349"/>
    </location>
</feature>
<keyword evidence="1" id="KW-0560">Oxidoreductase</keyword>
<dbReference type="NCBIfam" id="NF004829">
    <property type="entry name" value="PRK06183.1-3"/>
    <property type="match status" value="1"/>
</dbReference>
<proteinExistence type="predicted"/>
<evidence type="ECO:0000256" key="1">
    <source>
        <dbReference type="ARBA" id="ARBA00023002"/>
    </source>
</evidence>
<dbReference type="Pfam" id="PF01494">
    <property type="entry name" value="FAD_binding_3"/>
    <property type="match status" value="1"/>
</dbReference>
<sequence>MTAPTAHADILVVGYGPVGQLLALLLADRGRTVTVVERWPQAYPMPRAVAFDGEGARTLSAAGIGGLVGRIGESSGEYLWQNADGQVLLHIDGSERKLAGWPESTSMYQPALEAEMEARGARHANITVHRGHQVVRIVEDAAPDGTVEVTAVGPDGDERTLTASWVVGCDGANSFVRQAIGTELSDLGFSHDWLVCDIVHHDERTFRPNNLQICDPARPRTSVSAGPGHRRYEFMRVAGETVEELNTPESCWRLLEHFDVSPENSTLRRHHVYSFRAGSAERWHLGRLVIAGDAAHVMPPFAGQGMSSGFRDAGALAWRLDALLAGRAGPEVLDHYEEERRTHVRHAITMSVNLGRIICQTDPKAGADRDLVMKAAAERATAAGTAPPQRSPLQPLTKGFLHRTANGRPAKPAGALSPQARVAQGSRTGLFDEIVGLGFVLLTTEDPETLLTEPDRSFLATLGTRIVRILPSGTDPARTVPGEVVDLDDVYVPFLTTAAATTALVRPDFYVYGAAAGPEATRALLDEARTQLRAAMPV</sequence>
<name>A0A101V5Z1_9ACTN</name>
<dbReference type="PANTHER" id="PTHR43476:SF3">
    <property type="entry name" value="FAD-BINDING MONOOXYGENASE"/>
    <property type="match status" value="1"/>
</dbReference>
<dbReference type="InterPro" id="IPR050631">
    <property type="entry name" value="PheA/TfdB_FAD_monoxygenase"/>
</dbReference>
<protein>
    <submittedName>
        <fullName evidence="3">3-(3-hydroxyphenyl)propionate hydroxylase</fullName>
    </submittedName>
</protein>
<dbReference type="GO" id="GO:0019622">
    <property type="term" value="P:3-(3-hydroxy)phenylpropionate catabolic process"/>
    <property type="evidence" value="ECO:0007669"/>
    <property type="project" value="TreeGrafter"/>
</dbReference>
<organism evidence="3 4">
    <name type="scientific">Streptomyces dysideae</name>
    <dbReference type="NCBI Taxonomy" id="909626"/>
    <lineage>
        <taxon>Bacteria</taxon>
        <taxon>Bacillati</taxon>
        <taxon>Actinomycetota</taxon>
        <taxon>Actinomycetes</taxon>
        <taxon>Kitasatosporales</taxon>
        <taxon>Streptomycetaceae</taxon>
        <taxon>Streptomyces</taxon>
    </lineage>
</organism>
<dbReference type="GO" id="GO:0071949">
    <property type="term" value="F:FAD binding"/>
    <property type="evidence" value="ECO:0007669"/>
    <property type="project" value="InterPro"/>
</dbReference>
<dbReference type="AlphaFoldDB" id="A0A101V5Z1"/>
<gene>
    <name evidence="3" type="ORF">AQJ91_00180</name>
</gene>
<dbReference type="STRING" id="909626.AQJ91_00180"/>
<dbReference type="Proteomes" id="UP000053260">
    <property type="component" value="Unassembled WGS sequence"/>
</dbReference>
<reference evidence="3 4" key="1">
    <citation type="submission" date="2015-10" db="EMBL/GenBank/DDBJ databases">
        <title>Draft genome sequence of Streptomyces sp. RV15, isolated from a marine sponge.</title>
        <authorList>
            <person name="Ruckert C."/>
            <person name="Abdelmohsen U.R."/>
            <person name="Winkler A."/>
            <person name="Hentschel U."/>
            <person name="Kalinowski J."/>
            <person name="Kampfer P."/>
            <person name="Glaeser S."/>
        </authorList>
    </citation>
    <scope>NUCLEOTIDE SEQUENCE [LARGE SCALE GENOMIC DNA]</scope>
    <source>
        <strain evidence="3 4">RV15</strain>
    </source>
</reference>
<dbReference type="InterPro" id="IPR036188">
    <property type="entry name" value="FAD/NAD-bd_sf"/>
</dbReference>
<keyword evidence="4" id="KW-1185">Reference proteome</keyword>
<dbReference type="GO" id="GO:0008688">
    <property type="term" value="F:3-(3-hydroxyphenyl)propionate hydroxylase activity"/>
    <property type="evidence" value="ECO:0007669"/>
    <property type="project" value="TreeGrafter"/>
</dbReference>
<evidence type="ECO:0000259" key="2">
    <source>
        <dbReference type="Pfam" id="PF01494"/>
    </source>
</evidence>
<accession>A0A101V5Z1</accession>
<dbReference type="SUPFAM" id="SSF51905">
    <property type="entry name" value="FAD/NAD(P)-binding domain"/>
    <property type="match status" value="1"/>
</dbReference>
<dbReference type="OrthoDB" id="8670884at2"/>